<gene>
    <name evidence="1" type="ORF">NZH93_13530</name>
</gene>
<comment type="caution">
    <text evidence="1">The sequence shown here is derived from an EMBL/GenBank/DDBJ whole genome shotgun (WGS) entry which is preliminary data.</text>
</comment>
<name>A0A9X2VKP7_9PSEU</name>
<dbReference type="Proteomes" id="UP001141259">
    <property type="component" value="Unassembled WGS sequence"/>
</dbReference>
<protein>
    <submittedName>
        <fullName evidence="1">Uncharacterized protein</fullName>
    </submittedName>
</protein>
<dbReference type="RefSeq" id="WP_259623384.1">
    <property type="nucleotide sequence ID" value="NZ_JANYMP010000005.1"/>
</dbReference>
<reference evidence="1" key="1">
    <citation type="submission" date="2022-08" db="EMBL/GenBank/DDBJ databases">
        <authorList>
            <person name="Tistechok S."/>
            <person name="Samborskyy M."/>
            <person name="Roman I."/>
        </authorList>
    </citation>
    <scope>NUCLEOTIDE SEQUENCE</scope>
    <source>
        <strain evidence="1">DSM 103496</strain>
    </source>
</reference>
<keyword evidence="2" id="KW-1185">Reference proteome</keyword>
<evidence type="ECO:0000313" key="2">
    <source>
        <dbReference type="Proteomes" id="UP001141259"/>
    </source>
</evidence>
<sequence>MENELFVVWLVKTSERARAAVGQSLGDFAERDLLELIGRAASEENRLAELAAHIRAEFTPTVLPSAFTERHLRSIVDARVAGPLAVVLDCAPSQALTTLLDPGGLAAALRDSGEAEPGVLDPELLLLRLLTRLPRLAARYGLDDRDWGTFVERGHWLTPYATRRLVEHAERHDWPRDATPVRVLAGVLDGTGRRADFAPAPRFDALAVVELRRRIGLLTEALRDEASTRAEEAARSAPDLSSVALLPGWLELYERGEVAGGLSRLFTGATSVADLLGDSRLRVPEVTGTPVPSARLEVVGENTFGVWRRRVEFDVTCALEDGADPVVVLHSSGLPKDAFPPIRARLRELTGGDLATSGTTVGERLLRTQVTRPRGLRGLLRGSLRTHGPEIVQTLLLTGVTKPVEVPAPWREYLATTLPYQPVTPGDTGFPELDRINAELAAGRDVEVVR</sequence>
<dbReference type="AlphaFoldDB" id="A0A9X2VKP7"/>
<organism evidence="1 2">
    <name type="scientific">Umezawaea endophytica</name>
    <dbReference type="NCBI Taxonomy" id="1654476"/>
    <lineage>
        <taxon>Bacteria</taxon>
        <taxon>Bacillati</taxon>
        <taxon>Actinomycetota</taxon>
        <taxon>Actinomycetes</taxon>
        <taxon>Pseudonocardiales</taxon>
        <taxon>Pseudonocardiaceae</taxon>
        <taxon>Umezawaea</taxon>
    </lineage>
</organism>
<dbReference type="EMBL" id="JANYMP010000005">
    <property type="protein sequence ID" value="MCS7477879.1"/>
    <property type="molecule type" value="Genomic_DNA"/>
</dbReference>
<evidence type="ECO:0000313" key="1">
    <source>
        <dbReference type="EMBL" id="MCS7477879.1"/>
    </source>
</evidence>
<proteinExistence type="predicted"/>
<accession>A0A9X2VKP7</accession>